<comment type="caution">
    <text evidence="3">The sequence shown here is derived from an EMBL/GenBank/DDBJ whole genome shotgun (WGS) entry which is preliminary data.</text>
</comment>
<dbReference type="SUPFAM" id="SSF51430">
    <property type="entry name" value="NAD(P)-linked oxidoreductase"/>
    <property type="match status" value="1"/>
</dbReference>
<dbReference type="EMBL" id="DPBP01000037">
    <property type="protein sequence ID" value="HCE18111.1"/>
    <property type="molecule type" value="Genomic_DNA"/>
</dbReference>
<dbReference type="PRINTS" id="PR00069">
    <property type="entry name" value="ALDKETRDTASE"/>
</dbReference>
<evidence type="ECO:0000256" key="1">
    <source>
        <dbReference type="ARBA" id="ARBA00023002"/>
    </source>
</evidence>
<sequence>MNEESATASDIFEGIEMGVGTWAWGDRLTWGYGRGYSLADLREAFEASIAAGLRFFDTAEVYGQGQSEQILGQFLKTTEVPVKVATKFMPFPWRLGRRTLINALKGSLKRLGVSQVDLYQIHMPLPPVNIETWMDAMAEAVQAGLTRAVGVSNYDADQMRRAYERLQRAGIHLASNQVEYSLLNRTVEKNGLLALCNELGVKLIAYSPLLMGVLSGKYSPESPPPGIRGGRYGRRFLERIQPLMKLIKQIGSEHGGKTPAQVALNWVICKGALPIPGVKTISQAEQNAGALHWRLTEEEVNHLDEMSDRLLEEG</sequence>
<keyword evidence="1" id="KW-0560">Oxidoreductase</keyword>
<dbReference type="InterPro" id="IPR018170">
    <property type="entry name" value="Aldo/ket_reductase_CS"/>
</dbReference>
<dbReference type="Gene3D" id="3.20.20.100">
    <property type="entry name" value="NADP-dependent oxidoreductase domain"/>
    <property type="match status" value="1"/>
</dbReference>
<dbReference type="InterPro" id="IPR036812">
    <property type="entry name" value="NAD(P)_OxRdtase_dom_sf"/>
</dbReference>
<accession>A0A3D1JHR2</accession>
<dbReference type="Pfam" id="PF00248">
    <property type="entry name" value="Aldo_ket_red"/>
    <property type="match status" value="1"/>
</dbReference>
<dbReference type="RefSeq" id="WP_084001316.1">
    <property type="nucleotide sequence ID" value="NZ_DF967965.1"/>
</dbReference>
<dbReference type="GO" id="GO:0016491">
    <property type="term" value="F:oxidoreductase activity"/>
    <property type="evidence" value="ECO:0007669"/>
    <property type="project" value="UniProtKB-KW"/>
</dbReference>
<dbReference type="Proteomes" id="UP000264141">
    <property type="component" value="Unassembled WGS sequence"/>
</dbReference>
<evidence type="ECO:0000313" key="4">
    <source>
        <dbReference type="Proteomes" id="UP000264141"/>
    </source>
</evidence>
<organism evidence="3 4">
    <name type="scientific">Anaerolinea thermolimosa</name>
    <dbReference type="NCBI Taxonomy" id="229919"/>
    <lineage>
        <taxon>Bacteria</taxon>
        <taxon>Bacillati</taxon>
        <taxon>Chloroflexota</taxon>
        <taxon>Anaerolineae</taxon>
        <taxon>Anaerolineales</taxon>
        <taxon>Anaerolineaceae</taxon>
        <taxon>Anaerolinea</taxon>
    </lineage>
</organism>
<dbReference type="AlphaFoldDB" id="A0A3D1JHR2"/>
<protein>
    <submittedName>
        <fullName evidence="3">Aldo/keto reductase</fullName>
    </submittedName>
</protein>
<dbReference type="InterPro" id="IPR023210">
    <property type="entry name" value="NADP_OxRdtase_dom"/>
</dbReference>
<dbReference type="OrthoDB" id="9773828at2"/>
<gene>
    <name evidence="3" type="ORF">DEQ80_09655</name>
</gene>
<feature type="domain" description="NADP-dependent oxidoreductase" evidence="2">
    <location>
        <begin position="16"/>
        <end position="307"/>
    </location>
</feature>
<reference evidence="3 4" key="1">
    <citation type="journal article" date="2018" name="Nat. Biotechnol.">
        <title>A standardized bacterial taxonomy based on genome phylogeny substantially revises the tree of life.</title>
        <authorList>
            <person name="Parks D.H."/>
            <person name="Chuvochina M."/>
            <person name="Waite D.W."/>
            <person name="Rinke C."/>
            <person name="Skarshewski A."/>
            <person name="Chaumeil P.A."/>
            <person name="Hugenholtz P."/>
        </authorList>
    </citation>
    <scope>NUCLEOTIDE SEQUENCE [LARGE SCALE GENOMIC DNA]</scope>
    <source>
        <strain evidence="3">UBA8781</strain>
    </source>
</reference>
<proteinExistence type="predicted"/>
<dbReference type="PANTHER" id="PTHR43625:SF88">
    <property type="entry name" value="OS07G0143000 PROTEIN"/>
    <property type="match status" value="1"/>
</dbReference>
<evidence type="ECO:0000313" key="3">
    <source>
        <dbReference type="EMBL" id="HCE18111.1"/>
    </source>
</evidence>
<dbReference type="PANTHER" id="PTHR43625">
    <property type="entry name" value="AFLATOXIN B1 ALDEHYDE REDUCTASE"/>
    <property type="match status" value="1"/>
</dbReference>
<dbReference type="STRING" id="229919.GCA_001050195_01874"/>
<dbReference type="GO" id="GO:0005737">
    <property type="term" value="C:cytoplasm"/>
    <property type="evidence" value="ECO:0007669"/>
    <property type="project" value="TreeGrafter"/>
</dbReference>
<dbReference type="CDD" id="cd19093">
    <property type="entry name" value="AKR_AtPLR-like"/>
    <property type="match status" value="1"/>
</dbReference>
<name>A0A3D1JHR2_9CHLR</name>
<dbReference type="PROSITE" id="PS00062">
    <property type="entry name" value="ALDOKETO_REDUCTASE_2"/>
    <property type="match status" value="1"/>
</dbReference>
<evidence type="ECO:0000259" key="2">
    <source>
        <dbReference type="Pfam" id="PF00248"/>
    </source>
</evidence>
<dbReference type="InterPro" id="IPR020471">
    <property type="entry name" value="AKR"/>
</dbReference>
<dbReference type="InterPro" id="IPR050791">
    <property type="entry name" value="Aldo-Keto_reductase"/>
</dbReference>